<dbReference type="SUPFAM" id="SSF81383">
    <property type="entry name" value="F-box domain"/>
    <property type="match status" value="1"/>
</dbReference>
<proteinExistence type="predicted"/>
<keyword evidence="3" id="KW-1185">Reference proteome</keyword>
<dbReference type="Pfam" id="PF00646">
    <property type="entry name" value="F-box"/>
    <property type="match status" value="1"/>
</dbReference>
<dbReference type="STRING" id="303698.A0A1V6SST3"/>
<dbReference type="EMBL" id="MLKD01000023">
    <property type="protein sequence ID" value="OQE16719.1"/>
    <property type="molecule type" value="Genomic_DNA"/>
</dbReference>
<evidence type="ECO:0000313" key="2">
    <source>
        <dbReference type="EMBL" id="OQE16719.1"/>
    </source>
</evidence>
<dbReference type="InterPro" id="IPR036047">
    <property type="entry name" value="F-box-like_dom_sf"/>
</dbReference>
<evidence type="ECO:0000313" key="3">
    <source>
        <dbReference type="Proteomes" id="UP000191285"/>
    </source>
</evidence>
<evidence type="ECO:0000259" key="1">
    <source>
        <dbReference type="Pfam" id="PF00646"/>
    </source>
</evidence>
<dbReference type="AlphaFoldDB" id="A0A1V6SST3"/>
<dbReference type="Proteomes" id="UP000191285">
    <property type="component" value="Unassembled WGS sequence"/>
</dbReference>
<dbReference type="InterPro" id="IPR001810">
    <property type="entry name" value="F-box_dom"/>
</dbReference>
<reference evidence="3" key="1">
    <citation type="journal article" date="2017" name="Nat. Microbiol.">
        <title>Global analysis of biosynthetic gene clusters reveals vast potential of secondary metabolite production in Penicillium species.</title>
        <authorList>
            <person name="Nielsen J.C."/>
            <person name="Grijseels S."/>
            <person name="Prigent S."/>
            <person name="Ji B."/>
            <person name="Dainat J."/>
            <person name="Nielsen K.F."/>
            <person name="Frisvad J.C."/>
            <person name="Workman M."/>
            <person name="Nielsen J."/>
        </authorList>
    </citation>
    <scope>NUCLEOTIDE SEQUENCE [LARGE SCALE GENOMIC DNA]</scope>
    <source>
        <strain evidence="3">IBT 24891</strain>
    </source>
</reference>
<accession>A0A1V6SST3</accession>
<name>A0A1V6SST3_9EURO</name>
<protein>
    <recommendedName>
        <fullName evidence="1">F-box domain-containing protein</fullName>
    </recommendedName>
</protein>
<dbReference type="CDD" id="cd09917">
    <property type="entry name" value="F-box_SF"/>
    <property type="match status" value="1"/>
</dbReference>
<sequence length="281" mass="32737">MNSLPFFEESTMEKTYLRNSFELMPAEILLYVVNCLHTREIKQFSRVNKRARNVCSPFLFHTVRIDFSSAGFDILDGFLHSHLHQHIRSFQYTIPQLLKPAIRNYERFKTDFLSPEDYVETCEGYDYVDGNEDWEELEYLGGDHPSYTRVYKTIRRRCAEQRSIIDTGRDSKLLTLAFNQFFNLKELNLLFCGVQGASWEIEYQEVCRMMEQDAYVHHVQLVLNADPAHLLATLRRSFAGKPKVELFDDSSHHAGGTCTGPTACWKRFSIGFVVLYKPEST</sequence>
<feature type="domain" description="F-box" evidence="1">
    <location>
        <begin position="22"/>
        <end position="56"/>
    </location>
</feature>
<gene>
    <name evidence="2" type="ORF">PENSTE_c023G02521</name>
</gene>
<comment type="caution">
    <text evidence="2">The sequence shown here is derived from an EMBL/GenBank/DDBJ whole genome shotgun (WGS) entry which is preliminary data.</text>
</comment>
<organism evidence="2 3">
    <name type="scientific">Penicillium steckii</name>
    <dbReference type="NCBI Taxonomy" id="303698"/>
    <lineage>
        <taxon>Eukaryota</taxon>
        <taxon>Fungi</taxon>
        <taxon>Dikarya</taxon>
        <taxon>Ascomycota</taxon>
        <taxon>Pezizomycotina</taxon>
        <taxon>Eurotiomycetes</taxon>
        <taxon>Eurotiomycetidae</taxon>
        <taxon>Eurotiales</taxon>
        <taxon>Aspergillaceae</taxon>
        <taxon>Penicillium</taxon>
    </lineage>
</organism>
<dbReference type="OrthoDB" id="4396256at2759"/>